<evidence type="ECO:0000313" key="4">
    <source>
        <dbReference type="Proteomes" id="UP001266099"/>
    </source>
</evidence>
<dbReference type="Gene3D" id="3.60.120.10">
    <property type="entry name" value="Anthranilate synthase"/>
    <property type="match status" value="1"/>
</dbReference>
<dbReference type="SUPFAM" id="SSF56322">
    <property type="entry name" value="ADC synthase"/>
    <property type="match status" value="1"/>
</dbReference>
<dbReference type="RefSeq" id="WP_376975914.1">
    <property type="nucleotide sequence ID" value="NZ_JBHSLS010000004.1"/>
</dbReference>
<proteinExistence type="predicted"/>
<feature type="domain" description="Chorismate-utilising enzyme C-terminal" evidence="2">
    <location>
        <begin position="209"/>
        <end position="475"/>
    </location>
</feature>
<feature type="compositionally biased region" description="Basic residues" evidence="1">
    <location>
        <begin position="182"/>
        <end position="192"/>
    </location>
</feature>
<dbReference type="PANTHER" id="PTHR42839:SF2">
    <property type="entry name" value="ISOCHORISMATE SYNTHASE ENTC"/>
    <property type="match status" value="1"/>
</dbReference>
<dbReference type="InterPro" id="IPR015890">
    <property type="entry name" value="Chorismate_C"/>
</dbReference>
<dbReference type="Pfam" id="PF00425">
    <property type="entry name" value="Chorismate_bind"/>
    <property type="match status" value="1"/>
</dbReference>
<keyword evidence="3" id="KW-0413">Isomerase</keyword>
<feature type="region of interest" description="Disordered" evidence="1">
    <location>
        <begin position="165"/>
        <end position="200"/>
    </location>
</feature>
<protein>
    <submittedName>
        <fullName evidence="3">Menaquinone-specific isochorismate synthase</fullName>
        <ecNumber evidence="3">5.4.4.2</ecNumber>
    </submittedName>
</protein>
<evidence type="ECO:0000313" key="3">
    <source>
        <dbReference type="EMBL" id="MDR6939288.1"/>
    </source>
</evidence>
<dbReference type="Proteomes" id="UP001266099">
    <property type="component" value="Unassembled WGS sequence"/>
</dbReference>
<dbReference type="GO" id="GO:0008909">
    <property type="term" value="F:isochorismate synthase activity"/>
    <property type="evidence" value="ECO:0007669"/>
    <property type="project" value="UniProtKB-EC"/>
</dbReference>
<dbReference type="EC" id="5.4.4.2" evidence="3"/>
<keyword evidence="4" id="KW-1185">Reference proteome</keyword>
<evidence type="ECO:0000259" key="2">
    <source>
        <dbReference type="Pfam" id="PF00425"/>
    </source>
</evidence>
<dbReference type="EMBL" id="JAVDUJ010000001">
    <property type="protein sequence ID" value="MDR6939288.1"/>
    <property type="molecule type" value="Genomic_DNA"/>
</dbReference>
<reference evidence="3 4" key="1">
    <citation type="submission" date="2023-07" db="EMBL/GenBank/DDBJ databases">
        <title>Sequencing the genomes of 1000 actinobacteria strains.</title>
        <authorList>
            <person name="Klenk H.-P."/>
        </authorList>
    </citation>
    <scope>NUCLEOTIDE SEQUENCE [LARGE SCALE GENOMIC DNA]</scope>
    <source>
        <strain evidence="3 4">DSM 15539</strain>
    </source>
</reference>
<gene>
    <name evidence="3" type="ORF">J2S36_000831</name>
</gene>
<dbReference type="PANTHER" id="PTHR42839">
    <property type="entry name" value="ISOCHORISMATE SYNTHASE ENTC"/>
    <property type="match status" value="1"/>
</dbReference>
<sequence>MQLNVRSIPFDLFPTAQDLCAQINRQSFAWRHADDYLFGFGQALRYDIAGCAPQNHATHQVAADNRFALADIWWKELSAQSNIDDRAGVSGSGLIAFGSFSFTAQSSAGSALIVPRLLLGRRSGKTWLTQIWRDGENTPEIPISGAGLIQQIERIKHDDPCLRTPNAQPAAKFTAPQTPRLPKFKTSQKKKFLPAPTPQKMQITPLPSEKIWMEQVAKASSLIQKGELNKVVLSRSIELNFPNPLSLPAFIDHLHRKYRDTWVFAIDGIVGASPEMLAQTDFSNDPANRIHCRVLAGTKPLRTTLAPLTSTNSHTAAAHTEFDLETSEKDISEHRIAVDSAVSVLSEFGALEIGAPYILRLPNVEHFATDIYTTLAPEHSLFTVIAKLHPTAALGGSPREKALAVIARLESHDRERYGAPVGWISQGESGNCGQWAIALRCCGLSPHLHSATAWAGGGIMGDSISERELAETRAKFAPILNALSAQFPKYSDQLHSC</sequence>
<comment type="caution">
    <text evidence="3">The sequence shown here is derived from an EMBL/GenBank/DDBJ whole genome shotgun (WGS) entry which is preliminary data.</text>
</comment>
<accession>A0ABU1T1Q6</accession>
<name>A0ABU1T1Q6_9ACTO</name>
<dbReference type="InterPro" id="IPR005801">
    <property type="entry name" value="ADC_synthase"/>
</dbReference>
<organism evidence="3 4">
    <name type="scientific">Arcanobacterium hippocoleae</name>
    <dbReference type="NCBI Taxonomy" id="149017"/>
    <lineage>
        <taxon>Bacteria</taxon>
        <taxon>Bacillati</taxon>
        <taxon>Actinomycetota</taxon>
        <taxon>Actinomycetes</taxon>
        <taxon>Actinomycetales</taxon>
        <taxon>Actinomycetaceae</taxon>
        <taxon>Arcanobacterium</taxon>
    </lineage>
</organism>
<evidence type="ECO:0000256" key="1">
    <source>
        <dbReference type="SAM" id="MobiDB-lite"/>
    </source>
</evidence>